<sequence length="92" mass="10951">GNNCYSFLTILIILYNALLLRWYWFNHSNFCFWNVFTPHNSRGGLIVILFICWFFEMLSKLIESETIHVMIMIVTHQIPRNQIINSLKLGVE</sequence>
<evidence type="ECO:0000313" key="3">
    <source>
        <dbReference type="Proteomes" id="UP000541444"/>
    </source>
</evidence>
<dbReference type="Proteomes" id="UP000541444">
    <property type="component" value="Unassembled WGS sequence"/>
</dbReference>
<keyword evidence="1" id="KW-1133">Transmembrane helix</keyword>
<comment type="caution">
    <text evidence="2">The sequence shown here is derived from an EMBL/GenBank/DDBJ whole genome shotgun (WGS) entry which is preliminary data.</text>
</comment>
<accession>A0A7J7NQ29</accession>
<feature type="transmembrane region" description="Helical" evidence="1">
    <location>
        <begin position="44"/>
        <end position="62"/>
    </location>
</feature>
<gene>
    <name evidence="2" type="ORF">GIB67_013633</name>
</gene>
<feature type="non-terminal residue" evidence="2">
    <location>
        <position position="92"/>
    </location>
</feature>
<organism evidence="2 3">
    <name type="scientific">Kingdonia uniflora</name>
    <dbReference type="NCBI Taxonomy" id="39325"/>
    <lineage>
        <taxon>Eukaryota</taxon>
        <taxon>Viridiplantae</taxon>
        <taxon>Streptophyta</taxon>
        <taxon>Embryophyta</taxon>
        <taxon>Tracheophyta</taxon>
        <taxon>Spermatophyta</taxon>
        <taxon>Magnoliopsida</taxon>
        <taxon>Ranunculales</taxon>
        <taxon>Circaeasteraceae</taxon>
        <taxon>Kingdonia</taxon>
    </lineage>
</organism>
<evidence type="ECO:0000256" key="1">
    <source>
        <dbReference type="SAM" id="Phobius"/>
    </source>
</evidence>
<dbReference type="EMBL" id="JACGCM010000669">
    <property type="protein sequence ID" value="KAF6169203.1"/>
    <property type="molecule type" value="Genomic_DNA"/>
</dbReference>
<keyword evidence="3" id="KW-1185">Reference proteome</keyword>
<feature type="transmembrane region" description="Helical" evidence="1">
    <location>
        <begin position="7"/>
        <end position="24"/>
    </location>
</feature>
<keyword evidence="1" id="KW-0472">Membrane</keyword>
<proteinExistence type="predicted"/>
<keyword evidence="1" id="KW-0812">Transmembrane</keyword>
<reference evidence="2 3" key="1">
    <citation type="journal article" date="2020" name="IScience">
        <title>Genome Sequencing of the Endangered Kingdonia uniflora (Circaeasteraceae, Ranunculales) Reveals Potential Mechanisms of Evolutionary Specialization.</title>
        <authorList>
            <person name="Sun Y."/>
            <person name="Deng T."/>
            <person name="Zhang A."/>
            <person name="Moore M.J."/>
            <person name="Landis J.B."/>
            <person name="Lin N."/>
            <person name="Zhang H."/>
            <person name="Zhang X."/>
            <person name="Huang J."/>
            <person name="Zhang X."/>
            <person name="Sun H."/>
            <person name="Wang H."/>
        </authorList>
    </citation>
    <scope>NUCLEOTIDE SEQUENCE [LARGE SCALE GENOMIC DNA]</scope>
    <source>
        <strain evidence="2">TB1705</strain>
        <tissue evidence="2">Leaf</tissue>
    </source>
</reference>
<evidence type="ECO:0000313" key="2">
    <source>
        <dbReference type="EMBL" id="KAF6169203.1"/>
    </source>
</evidence>
<protein>
    <submittedName>
        <fullName evidence="2">Uncharacterized protein</fullName>
    </submittedName>
</protein>
<name>A0A7J7NQ29_9MAGN</name>
<dbReference type="AlphaFoldDB" id="A0A7J7NQ29"/>